<sequence>MKKMRKYTKDIHAERLEKMLRKKNPCERTCPA</sequence>
<protein>
    <submittedName>
        <fullName evidence="1">Uncharacterized protein</fullName>
    </submittedName>
</protein>
<gene>
    <name evidence="1" type="ORF">LCGC14_2719780</name>
</gene>
<accession>A0A0F8ZAA9</accession>
<evidence type="ECO:0000313" key="1">
    <source>
        <dbReference type="EMBL" id="KKK90762.1"/>
    </source>
</evidence>
<organism evidence="1">
    <name type="scientific">marine sediment metagenome</name>
    <dbReference type="NCBI Taxonomy" id="412755"/>
    <lineage>
        <taxon>unclassified sequences</taxon>
        <taxon>metagenomes</taxon>
        <taxon>ecological metagenomes</taxon>
    </lineage>
</organism>
<proteinExistence type="predicted"/>
<dbReference type="AlphaFoldDB" id="A0A0F8ZAA9"/>
<feature type="non-terminal residue" evidence="1">
    <location>
        <position position="32"/>
    </location>
</feature>
<reference evidence="1" key="1">
    <citation type="journal article" date="2015" name="Nature">
        <title>Complex archaea that bridge the gap between prokaryotes and eukaryotes.</title>
        <authorList>
            <person name="Spang A."/>
            <person name="Saw J.H."/>
            <person name="Jorgensen S.L."/>
            <person name="Zaremba-Niedzwiedzka K."/>
            <person name="Martijn J."/>
            <person name="Lind A.E."/>
            <person name="van Eijk R."/>
            <person name="Schleper C."/>
            <person name="Guy L."/>
            <person name="Ettema T.J."/>
        </authorList>
    </citation>
    <scope>NUCLEOTIDE SEQUENCE</scope>
</reference>
<dbReference type="EMBL" id="LAZR01048952">
    <property type="protein sequence ID" value="KKK90762.1"/>
    <property type="molecule type" value="Genomic_DNA"/>
</dbReference>
<name>A0A0F8ZAA9_9ZZZZ</name>
<comment type="caution">
    <text evidence="1">The sequence shown here is derived from an EMBL/GenBank/DDBJ whole genome shotgun (WGS) entry which is preliminary data.</text>
</comment>